<sequence length="237" mass="25994">MTSFSCPLPGRDASKVVFPNLAPASSVVAAYPLGLCPATAASPDLSYSGPYGHLLPHSYTGPATSGDSYLPCQQPMAPSQPFRGPAEHSQEAEAESEKPWLSPEQHLQTPTRKLRKPRTIYSSLQLQHLNQHFQHTQYLALPERAQLAAQLGLTQTQVKIWFQNKRSKYKKLLKQNCGGLERDFPSRLPSLAPCSPRLPSLWDLPKAGTLTTGGSGNSFGAWYQRHSPNVLASSQMM</sequence>
<dbReference type="AlphaFoldDB" id="A0A8B7V7M3"/>
<evidence type="ECO:0000313" key="10">
    <source>
        <dbReference type="RefSeq" id="XP_020026974.2"/>
    </source>
</evidence>
<reference evidence="10" key="1">
    <citation type="submission" date="2025-08" db="UniProtKB">
        <authorList>
            <consortium name="RefSeq"/>
        </authorList>
    </citation>
    <scope>IDENTIFICATION</scope>
</reference>
<organism evidence="10">
    <name type="scientific">Castor canadensis</name>
    <name type="common">American beaver</name>
    <dbReference type="NCBI Taxonomy" id="51338"/>
    <lineage>
        <taxon>Eukaryota</taxon>
        <taxon>Metazoa</taxon>
        <taxon>Chordata</taxon>
        <taxon>Craniata</taxon>
        <taxon>Vertebrata</taxon>
        <taxon>Euteleostomi</taxon>
        <taxon>Mammalia</taxon>
        <taxon>Eutheria</taxon>
        <taxon>Euarchontoglires</taxon>
        <taxon>Glires</taxon>
        <taxon>Rodentia</taxon>
        <taxon>Castorimorpha</taxon>
        <taxon>Castoridae</taxon>
        <taxon>Castor</taxon>
    </lineage>
</organism>
<dbReference type="CTD" id="1748"/>
<comment type="subcellular location">
    <subcellularLocation>
        <location evidence="5 6">Nucleus</location>
    </subcellularLocation>
</comment>
<dbReference type="PRINTS" id="PR00031">
    <property type="entry name" value="HTHREPRESSR"/>
</dbReference>
<proteinExistence type="inferred from homology"/>
<dbReference type="GO" id="GO:0030154">
    <property type="term" value="P:cell differentiation"/>
    <property type="evidence" value="ECO:0007669"/>
    <property type="project" value="TreeGrafter"/>
</dbReference>
<feature type="compositionally biased region" description="Basic and acidic residues" evidence="7">
    <location>
        <begin position="85"/>
        <end position="98"/>
    </location>
</feature>
<dbReference type="InterPro" id="IPR009057">
    <property type="entry name" value="Homeodomain-like_sf"/>
</dbReference>
<evidence type="ECO:0000256" key="7">
    <source>
        <dbReference type="SAM" id="MobiDB-lite"/>
    </source>
</evidence>
<gene>
    <name evidence="10" type="primary">Dlx4</name>
</gene>
<keyword evidence="2 5" id="KW-0238">DNA-binding</keyword>
<dbReference type="Gene3D" id="1.10.10.60">
    <property type="entry name" value="Homeodomain-like"/>
    <property type="match status" value="1"/>
</dbReference>
<evidence type="ECO:0000256" key="3">
    <source>
        <dbReference type="ARBA" id="ARBA00023155"/>
    </source>
</evidence>
<dbReference type="RefSeq" id="XP_020026974.2">
    <property type="nucleotide sequence ID" value="XM_020171385.2"/>
</dbReference>
<dbReference type="InterPro" id="IPR050460">
    <property type="entry name" value="Distal-less_Homeobox_TF"/>
</dbReference>
<dbReference type="PRINTS" id="PR00024">
    <property type="entry name" value="HOMEOBOX"/>
</dbReference>
<dbReference type="GO" id="GO:0000981">
    <property type="term" value="F:DNA-binding transcription factor activity, RNA polymerase II-specific"/>
    <property type="evidence" value="ECO:0007669"/>
    <property type="project" value="InterPro"/>
</dbReference>
<comment type="similarity">
    <text evidence="1">Belongs to the distal-less homeobox family.</text>
</comment>
<keyword evidence="9" id="KW-1185">Reference proteome</keyword>
<evidence type="ECO:0000256" key="2">
    <source>
        <dbReference type="ARBA" id="ARBA00023125"/>
    </source>
</evidence>
<dbReference type="CDD" id="cd00086">
    <property type="entry name" value="homeodomain"/>
    <property type="match status" value="1"/>
</dbReference>
<dbReference type="InterPro" id="IPR017970">
    <property type="entry name" value="Homeobox_CS"/>
</dbReference>
<evidence type="ECO:0000313" key="9">
    <source>
        <dbReference type="Proteomes" id="UP001732720"/>
    </source>
</evidence>
<evidence type="ECO:0000256" key="4">
    <source>
        <dbReference type="ARBA" id="ARBA00023242"/>
    </source>
</evidence>
<dbReference type="SUPFAM" id="SSF46689">
    <property type="entry name" value="Homeodomain-like"/>
    <property type="match status" value="1"/>
</dbReference>
<name>A0A8B7V7M3_CASCN</name>
<dbReference type="PANTHER" id="PTHR24327">
    <property type="entry name" value="HOMEOBOX PROTEIN"/>
    <property type="match status" value="1"/>
</dbReference>
<feature type="region of interest" description="Disordered" evidence="7">
    <location>
        <begin position="68"/>
        <end position="114"/>
    </location>
</feature>
<dbReference type="GeneID" id="109691408"/>
<dbReference type="PROSITE" id="PS50071">
    <property type="entry name" value="HOMEOBOX_2"/>
    <property type="match status" value="1"/>
</dbReference>
<dbReference type="Proteomes" id="UP001732720">
    <property type="component" value="Chromosome 11"/>
</dbReference>
<dbReference type="InterPro" id="IPR020479">
    <property type="entry name" value="HD_metazoa"/>
</dbReference>
<dbReference type="KEGG" id="ccan:109691408"/>
<dbReference type="InterPro" id="IPR001356">
    <property type="entry name" value="HD"/>
</dbReference>
<dbReference type="FunFam" id="1.10.10.60:FF:000424">
    <property type="entry name" value="ANTP homeobox protein"/>
    <property type="match status" value="1"/>
</dbReference>
<dbReference type="Pfam" id="PF00046">
    <property type="entry name" value="Homeodomain"/>
    <property type="match status" value="1"/>
</dbReference>
<dbReference type="SMART" id="SM00389">
    <property type="entry name" value="HOX"/>
    <property type="match status" value="1"/>
</dbReference>
<dbReference type="PROSITE" id="PS00027">
    <property type="entry name" value="HOMEOBOX_1"/>
    <property type="match status" value="1"/>
</dbReference>
<dbReference type="GO" id="GO:0000978">
    <property type="term" value="F:RNA polymerase II cis-regulatory region sequence-specific DNA binding"/>
    <property type="evidence" value="ECO:0007669"/>
    <property type="project" value="TreeGrafter"/>
</dbReference>
<protein>
    <submittedName>
        <fullName evidence="10">Homeobox protein DLX-4</fullName>
    </submittedName>
</protein>
<dbReference type="PANTHER" id="PTHR24327:SF21">
    <property type="entry name" value="HOMEOBOX PROTEIN DLX-4"/>
    <property type="match status" value="1"/>
</dbReference>
<dbReference type="OrthoDB" id="9834564at2759"/>
<keyword evidence="4 5" id="KW-0539">Nucleus</keyword>
<evidence type="ECO:0000256" key="6">
    <source>
        <dbReference type="RuleBase" id="RU000682"/>
    </source>
</evidence>
<evidence type="ECO:0000256" key="5">
    <source>
        <dbReference type="PROSITE-ProRule" id="PRU00108"/>
    </source>
</evidence>
<dbReference type="InterPro" id="IPR000047">
    <property type="entry name" value="HTH_motif"/>
</dbReference>
<dbReference type="GO" id="GO:0005634">
    <property type="term" value="C:nucleus"/>
    <property type="evidence" value="ECO:0007669"/>
    <property type="project" value="UniProtKB-SubCell"/>
</dbReference>
<keyword evidence="3 5" id="KW-0371">Homeobox</keyword>
<evidence type="ECO:0000259" key="8">
    <source>
        <dbReference type="PROSITE" id="PS50071"/>
    </source>
</evidence>
<evidence type="ECO:0000256" key="1">
    <source>
        <dbReference type="ARBA" id="ARBA00007916"/>
    </source>
</evidence>
<feature type="DNA-binding region" description="Homeobox" evidence="5">
    <location>
        <begin position="114"/>
        <end position="173"/>
    </location>
</feature>
<feature type="domain" description="Homeobox" evidence="8">
    <location>
        <begin position="112"/>
        <end position="172"/>
    </location>
</feature>
<accession>A0A8B7V7M3</accession>